<evidence type="ECO:0000313" key="3">
    <source>
        <dbReference type="EMBL" id="HIS32979.1"/>
    </source>
</evidence>
<dbReference type="InterPro" id="IPR036514">
    <property type="entry name" value="SGNH_hydro_sf"/>
</dbReference>
<protein>
    <recommendedName>
        <fullName evidence="5">SGNH hydrolase-type esterase domain-containing protein</fullName>
    </recommendedName>
</protein>
<dbReference type="EMBL" id="DVIQ01000109">
    <property type="protein sequence ID" value="HIS32979.1"/>
    <property type="molecule type" value="Genomic_DNA"/>
</dbReference>
<evidence type="ECO:0000259" key="1">
    <source>
        <dbReference type="Pfam" id="PF14606"/>
    </source>
</evidence>
<dbReference type="Pfam" id="PF14606">
    <property type="entry name" value="Lipase_GDSL_3"/>
    <property type="match status" value="1"/>
</dbReference>
<evidence type="ECO:0000313" key="4">
    <source>
        <dbReference type="Proteomes" id="UP000823935"/>
    </source>
</evidence>
<reference evidence="3" key="1">
    <citation type="submission" date="2020-10" db="EMBL/GenBank/DDBJ databases">
        <authorList>
            <person name="Gilroy R."/>
        </authorList>
    </citation>
    <scope>NUCLEOTIDE SEQUENCE</scope>
    <source>
        <strain evidence="3">CHK190-19873</strain>
    </source>
</reference>
<gene>
    <name evidence="3" type="ORF">IAB44_15745</name>
</gene>
<dbReference type="AlphaFoldDB" id="A0A9D1EVH1"/>
<reference evidence="3" key="2">
    <citation type="journal article" date="2021" name="PeerJ">
        <title>Extensive microbial diversity within the chicken gut microbiome revealed by metagenomics and culture.</title>
        <authorList>
            <person name="Gilroy R."/>
            <person name="Ravi A."/>
            <person name="Getino M."/>
            <person name="Pursley I."/>
            <person name="Horton D.L."/>
            <person name="Alikhan N.F."/>
            <person name="Baker D."/>
            <person name="Gharbi K."/>
            <person name="Hall N."/>
            <person name="Watson M."/>
            <person name="Adriaenssens E.M."/>
            <person name="Foster-Nyarko E."/>
            <person name="Jarju S."/>
            <person name="Secka A."/>
            <person name="Antonio M."/>
            <person name="Oren A."/>
            <person name="Chaudhuri R.R."/>
            <person name="La Ragione R."/>
            <person name="Hildebrand F."/>
            <person name="Pallen M.J."/>
        </authorList>
    </citation>
    <scope>NUCLEOTIDE SEQUENCE</scope>
    <source>
        <strain evidence="3">CHK190-19873</strain>
    </source>
</reference>
<accession>A0A9D1EVH1</accession>
<dbReference type="Gene3D" id="3.40.50.1110">
    <property type="entry name" value="SGNH hydrolase"/>
    <property type="match status" value="1"/>
</dbReference>
<dbReference type="SUPFAM" id="SSF52266">
    <property type="entry name" value="SGNH hydrolase"/>
    <property type="match status" value="1"/>
</dbReference>
<feature type="domain" description="SGNH hydrolase-type esterase N-terminal" evidence="2">
    <location>
        <begin position="7"/>
        <end position="145"/>
    </location>
</feature>
<dbReference type="Gene3D" id="2.60.120.260">
    <property type="entry name" value="Galactose-binding domain-like"/>
    <property type="match status" value="1"/>
</dbReference>
<comment type="caution">
    <text evidence="3">The sequence shown here is derived from an EMBL/GenBank/DDBJ whole genome shotgun (WGS) entry which is preliminary data.</text>
</comment>
<evidence type="ECO:0008006" key="5">
    <source>
        <dbReference type="Google" id="ProtNLM"/>
    </source>
</evidence>
<name>A0A9D1EVH1_9FIRM</name>
<dbReference type="Pfam" id="PF14607">
    <property type="entry name" value="GxDLY"/>
    <property type="match status" value="1"/>
</dbReference>
<feature type="domain" description="SGNH hydrolase-type esterase" evidence="1">
    <location>
        <begin position="157"/>
        <end position="331"/>
    </location>
</feature>
<proteinExistence type="predicted"/>
<dbReference type="Proteomes" id="UP000823935">
    <property type="component" value="Unassembled WGS sequence"/>
</dbReference>
<evidence type="ECO:0000259" key="2">
    <source>
        <dbReference type="Pfam" id="PF14607"/>
    </source>
</evidence>
<sequence>MKYGITQSPMKLYGLKTADEKQGSFWRLDQEIMEKMPQYAYLGRRCCGGRVRFCTDAEEFLVRMQVARTDEDINIPLSGSAGADAYAGIGVSARYLGYLSPDKHQKESALAEKVFRKGPGMEVVVINLPRNEHLHSMEIEFPEGSRVCEAPEYRFSKPVIFYGSSITEGGCASRVGNAYTSLVCRWLDADYRNFGFSGSAKGETVFAEYIAAQEDMGAFVYDYDHNAPTPEHLEATHEPFFRIIRKAHPALPVLMMSRPNTDDDPADALVRREIIRRTYERAVSEGDRRVWFLDGHSLFGAEGRAECTVDRVHPNALGFMRMAQRVYPVLREMLLA</sequence>
<dbReference type="InterPro" id="IPR013830">
    <property type="entry name" value="SGNH_hydro"/>
</dbReference>
<dbReference type="InterPro" id="IPR032740">
    <property type="entry name" value="GxDLY"/>
</dbReference>
<organism evidence="3 4">
    <name type="scientific">Candidatus Limivivens intestinipullorum</name>
    <dbReference type="NCBI Taxonomy" id="2840858"/>
    <lineage>
        <taxon>Bacteria</taxon>
        <taxon>Bacillati</taxon>
        <taxon>Bacillota</taxon>
        <taxon>Clostridia</taxon>
        <taxon>Lachnospirales</taxon>
        <taxon>Lachnospiraceae</taxon>
        <taxon>Lachnospiraceae incertae sedis</taxon>
        <taxon>Candidatus Limivivens</taxon>
    </lineage>
</organism>